<keyword evidence="1" id="KW-1133">Transmembrane helix</keyword>
<evidence type="ECO:0000313" key="2">
    <source>
        <dbReference type="EMBL" id="CAI9971221.1"/>
    </source>
</evidence>
<dbReference type="Proteomes" id="UP001642409">
    <property type="component" value="Unassembled WGS sequence"/>
</dbReference>
<dbReference type="EMBL" id="CATOUU010001090">
    <property type="protein sequence ID" value="CAI9971221.1"/>
    <property type="molecule type" value="Genomic_DNA"/>
</dbReference>
<evidence type="ECO:0000313" key="4">
    <source>
        <dbReference type="Proteomes" id="UP001642409"/>
    </source>
</evidence>
<gene>
    <name evidence="3" type="ORF">HINF_LOCUS14407</name>
    <name evidence="2" type="ORF">HINF_LOCUS58866</name>
</gene>
<reference evidence="3 4" key="2">
    <citation type="submission" date="2024-07" db="EMBL/GenBank/DDBJ databases">
        <authorList>
            <person name="Akdeniz Z."/>
        </authorList>
    </citation>
    <scope>NUCLEOTIDE SEQUENCE [LARGE SCALE GENOMIC DNA]</scope>
</reference>
<proteinExistence type="predicted"/>
<reference evidence="2" key="1">
    <citation type="submission" date="2023-06" db="EMBL/GenBank/DDBJ databases">
        <authorList>
            <person name="Kurt Z."/>
        </authorList>
    </citation>
    <scope>NUCLEOTIDE SEQUENCE</scope>
</reference>
<sequence length="143" mass="16353">MLEERLLQLTVLLITAREIILHKTTFSISIVQLNCASMILAYSLINIDYYQMCCHYEVSQIIICLPQYMVLVLDNSLSSISCCISCAVLNTIAISLNWYVQKQIKAFYPDSNSLIICKPDKQKGSYITFNKHSIGKQTNKYNQ</sequence>
<evidence type="ECO:0000313" key="3">
    <source>
        <dbReference type="EMBL" id="CAL5995955.1"/>
    </source>
</evidence>
<name>A0AA86R437_9EUKA</name>
<dbReference type="AlphaFoldDB" id="A0AA86R437"/>
<keyword evidence="1" id="KW-0472">Membrane</keyword>
<accession>A0AA86R437</accession>
<evidence type="ECO:0000256" key="1">
    <source>
        <dbReference type="SAM" id="Phobius"/>
    </source>
</evidence>
<keyword evidence="4" id="KW-1185">Reference proteome</keyword>
<feature type="transmembrane region" description="Helical" evidence="1">
    <location>
        <begin position="77"/>
        <end position="100"/>
    </location>
</feature>
<dbReference type="EMBL" id="CAXDID020000034">
    <property type="protein sequence ID" value="CAL5995955.1"/>
    <property type="molecule type" value="Genomic_DNA"/>
</dbReference>
<protein>
    <submittedName>
        <fullName evidence="3">Hypothetical_protein</fullName>
    </submittedName>
</protein>
<comment type="caution">
    <text evidence="2">The sequence shown here is derived from an EMBL/GenBank/DDBJ whole genome shotgun (WGS) entry which is preliminary data.</text>
</comment>
<organism evidence="2">
    <name type="scientific">Hexamita inflata</name>
    <dbReference type="NCBI Taxonomy" id="28002"/>
    <lineage>
        <taxon>Eukaryota</taxon>
        <taxon>Metamonada</taxon>
        <taxon>Diplomonadida</taxon>
        <taxon>Hexamitidae</taxon>
        <taxon>Hexamitinae</taxon>
        <taxon>Hexamita</taxon>
    </lineage>
</organism>
<keyword evidence="1" id="KW-0812">Transmembrane</keyword>